<keyword evidence="1" id="KW-0812">Transmembrane</keyword>
<evidence type="ECO:0000256" key="1">
    <source>
        <dbReference type="SAM" id="Phobius"/>
    </source>
</evidence>
<feature type="non-terminal residue" evidence="2">
    <location>
        <position position="1"/>
    </location>
</feature>
<organism evidence="2 3">
    <name type="scientific">Solanum commersonii</name>
    <name type="common">Commerson's wild potato</name>
    <name type="synonym">Commerson's nightshade</name>
    <dbReference type="NCBI Taxonomy" id="4109"/>
    <lineage>
        <taxon>Eukaryota</taxon>
        <taxon>Viridiplantae</taxon>
        <taxon>Streptophyta</taxon>
        <taxon>Embryophyta</taxon>
        <taxon>Tracheophyta</taxon>
        <taxon>Spermatophyta</taxon>
        <taxon>Magnoliopsida</taxon>
        <taxon>eudicotyledons</taxon>
        <taxon>Gunneridae</taxon>
        <taxon>Pentapetalae</taxon>
        <taxon>asterids</taxon>
        <taxon>lamiids</taxon>
        <taxon>Solanales</taxon>
        <taxon>Solanaceae</taxon>
        <taxon>Solanoideae</taxon>
        <taxon>Solaneae</taxon>
        <taxon>Solanum</taxon>
    </lineage>
</organism>
<name>A0A9J5W6V3_SOLCO</name>
<dbReference type="EMBL" id="JACXVP010000012">
    <property type="protein sequence ID" value="KAG5570928.1"/>
    <property type="molecule type" value="Genomic_DNA"/>
</dbReference>
<evidence type="ECO:0000313" key="2">
    <source>
        <dbReference type="EMBL" id="KAG5570928.1"/>
    </source>
</evidence>
<dbReference type="Proteomes" id="UP000824120">
    <property type="component" value="Chromosome 12"/>
</dbReference>
<reference evidence="2 3" key="1">
    <citation type="submission" date="2020-09" db="EMBL/GenBank/DDBJ databases">
        <title>De no assembly of potato wild relative species, Solanum commersonii.</title>
        <authorList>
            <person name="Cho K."/>
        </authorList>
    </citation>
    <scope>NUCLEOTIDE SEQUENCE [LARGE SCALE GENOMIC DNA]</scope>
    <source>
        <strain evidence="2">LZ3.2</strain>
        <tissue evidence="2">Leaf</tissue>
    </source>
</reference>
<keyword evidence="3" id="KW-1185">Reference proteome</keyword>
<comment type="caution">
    <text evidence="2">The sequence shown here is derived from an EMBL/GenBank/DDBJ whole genome shotgun (WGS) entry which is preliminary data.</text>
</comment>
<proteinExistence type="predicted"/>
<sequence>MDNMKNWMDVCGVSSHSTRALAHDRARRPQSYMDLEVRGIPKHSNSQEGSWDLVGSLATFILRYLVLGGLRSSKGVESRVYCRVGFASPISVRASYISIVYLSSCYDSCEGCGAVMPTVMVVRGFDINTTATEFHFEHLRFQGVPRKVVVLASDSVWARLLMFVILNLLVLGLMLLQLGPCSLLLSIIVPMVKFSRGGFEFGKGRHGRSPRFLCHASHYRGCYFVETWATGLECAL</sequence>
<keyword evidence="1" id="KW-0472">Membrane</keyword>
<accession>A0A9J5W6V3</accession>
<dbReference type="AlphaFoldDB" id="A0A9J5W6V3"/>
<protein>
    <submittedName>
        <fullName evidence="2">Uncharacterized protein</fullName>
    </submittedName>
</protein>
<keyword evidence="1" id="KW-1133">Transmembrane helix</keyword>
<evidence type="ECO:0000313" key="3">
    <source>
        <dbReference type="Proteomes" id="UP000824120"/>
    </source>
</evidence>
<feature type="transmembrane region" description="Helical" evidence="1">
    <location>
        <begin position="156"/>
        <end position="176"/>
    </location>
</feature>
<gene>
    <name evidence="2" type="ORF">H5410_060694</name>
</gene>